<organism evidence="2 3">
    <name type="scientific">Massilia horti</name>
    <dbReference type="NCBI Taxonomy" id="2562153"/>
    <lineage>
        <taxon>Bacteria</taxon>
        <taxon>Pseudomonadati</taxon>
        <taxon>Pseudomonadota</taxon>
        <taxon>Betaproteobacteria</taxon>
        <taxon>Burkholderiales</taxon>
        <taxon>Oxalobacteraceae</taxon>
        <taxon>Telluria group</taxon>
        <taxon>Massilia</taxon>
    </lineage>
</organism>
<keyword evidence="3" id="KW-1185">Reference proteome</keyword>
<name>A0A4Y9T373_9BURK</name>
<comment type="caution">
    <text evidence="2">The sequence shown here is derived from an EMBL/GenBank/DDBJ whole genome shotgun (WGS) entry which is preliminary data.</text>
</comment>
<dbReference type="Proteomes" id="UP000297258">
    <property type="component" value="Unassembled WGS sequence"/>
</dbReference>
<evidence type="ECO:0000313" key="2">
    <source>
        <dbReference type="EMBL" id="TFW33641.1"/>
    </source>
</evidence>
<evidence type="ECO:0000313" key="3">
    <source>
        <dbReference type="Proteomes" id="UP000297258"/>
    </source>
</evidence>
<sequence>MTALLVALPFATALAAPTEAPAASDGGLRAKITDKAIAQAVRETLADTVENPRRHEADVLKVDKWQKFSQDFEEAKVPDCLHPDGLKRQPPVIGFISFQGLYAIPFVVLAKARGKCL</sequence>
<dbReference type="EMBL" id="SPUM01000038">
    <property type="protein sequence ID" value="TFW33641.1"/>
    <property type="molecule type" value="Genomic_DNA"/>
</dbReference>
<gene>
    <name evidence="2" type="ORF">E4O92_06510</name>
</gene>
<dbReference type="OrthoDB" id="8759529at2"/>
<reference evidence="2 3" key="1">
    <citation type="submission" date="2019-03" db="EMBL/GenBank/DDBJ databases">
        <title>Draft genome of Massilia hortus sp. nov., a novel bacterial species of the Oxalobacteraceae family.</title>
        <authorList>
            <person name="Peta V."/>
            <person name="Raths R."/>
            <person name="Bucking H."/>
        </authorList>
    </citation>
    <scope>NUCLEOTIDE SEQUENCE [LARGE SCALE GENOMIC DNA]</scope>
    <source>
        <strain evidence="2 3">ONC3</strain>
    </source>
</reference>
<evidence type="ECO:0000256" key="1">
    <source>
        <dbReference type="SAM" id="SignalP"/>
    </source>
</evidence>
<protein>
    <submittedName>
        <fullName evidence="2">Uncharacterized protein</fullName>
    </submittedName>
</protein>
<feature type="chain" id="PRO_5021459583" evidence="1">
    <location>
        <begin position="16"/>
        <end position="117"/>
    </location>
</feature>
<feature type="signal peptide" evidence="1">
    <location>
        <begin position="1"/>
        <end position="15"/>
    </location>
</feature>
<accession>A0A4Y9T373</accession>
<keyword evidence="1" id="KW-0732">Signal</keyword>
<dbReference type="AlphaFoldDB" id="A0A4Y9T373"/>
<proteinExistence type="predicted"/>